<dbReference type="PANTHER" id="PTHR33619">
    <property type="entry name" value="POLYSACCHARIDE EXPORT PROTEIN GFCE-RELATED"/>
    <property type="match status" value="1"/>
</dbReference>
<sequence precursor="true">MLAVRITKTSLRSFRAVVASAIAPLLISGCVSTSSIPVTTTAGPGGFCADPGCTTGVCATDMTATPGCNSPTGVVCSPDGCGDAACGDVMQCSMTNCEVPRELRKTALPEYRVEAPDVLLIEAANNLRPATAPVLAGEPLLIQVDRTIPVDTAADKVAQAFKTINGPYVIGTDGYLNLGPEYGKVLCAGETLAEIQRRVDTHLRRILTNPQVLVTLPDPTAKQMVAGPHLVRPDGTVGLGIYGGVFVAGMTLSEVKCAVEQHLSAYMHAPEVSVDVLGYNSKYYYVIADGGGAGERVTRLPSTGNETVLDAVSQVNGLPSIANKGQIWIARPQPGCNCPDQLLHVDWDSIARGAQTCTNYQLLPGDRLYVKADRFITFSTNLSKITAPFERLLGLTILGNGTVRTLQQGSSSFGGGGGGF</sequence>
<evidence type="ECO:0000256" key="2">
    <source>
        <dbReference type="SAM" id="SignalP"/>
    </source>
</evidence>
<dbReference type="InterPro" id="IPR003715">
    <property type="entry name" value="Poly_export_N"/>
</dbReference>
<dbReference type="PANTHER" id="PTHR33619:SF3">
    <property type="entry name" value="POLYSACCHARIDE EXPORT PROTEIN GFCE-RELATED"/>
    <property type="match status" value="1"/>
</dbReference>
<dbReference type="Gene3D" id="3.30.1950.10">
    <property type="entry name" value="wza like domain"/>
    <property type="match status" value="2"/>
</dbReference>
<organism evidence="4 5">
    <name type="scientific">Fuerstiella marisgermanici</name>
    <dbReference type="NCBI Taxonomy" id="1891926"/>
    <lineage>
        <taxon>Bacteria</taxon>
        <taxon>Pseudomonadati</taxon>
        <taxon>Planctomycetota</taxon>
        <taxon>Planctomycetia</taxon>
        <taxon>Planctomycetales</taxon>
        <taxon>Planctomycetaceae</taxon>
        <taxon>Fuerstiella</taxon>
    </lineage>
</organism>
<evidence type="ECO:0000313" key="4">
    <source>
        <dbReference type="EMBL" id="APZ95106.1"/>
    </source>
</evidence>
<dbReference type="Proteomes" id="UP000187735">
    <property type="component" value="Chromosome"/>
</dbReference>
<feature type="chain" id="PRO_5013360800" evidence="2">
    <location>
        <begin position="34"/>
        <end position="420"/>
    </location>
</feature>
<evidence type="ECO:0000256" key="1">
    <source>
        <dbReference type="ARBA" id="ARBA00022729"/>
    </source>
</evidence>
<dbReference type="Pfam" id="PF02563">
    <property type="entry name" value="Poly_export"/>
    <property type="match status" value="2"/>
</dbReference>
<evidence type="ECO:0000259" key="3">
    <source>
        <dbReference type="Pfam" id="PF02563"/>
    </source>
</evidence>
<accession>A0A1P8WM29</accession>
<dbReference type="STRING" id="1891926.Fuma_04760"/>
<dbReference type="GO" id="GO:0015159">
    <property type="term" value="F:polysaccharide transmembrane transporter activity"/>
    <property type="evidence" value="ECO:0007669"/>
    <property type="project" value="InterPro"/>
</dbReference>
<reference evidence="4 5" key="1">
    <citation type="journal article" date="2016" name="Front. Microbiol.">
        <title>Fuerstia marisgermanicae gen. nov., sp. nov., an Unusual Member of the Phylum Planctomycetes from the German Wadden Sea.</title>
        <authorList>
            <person name="Kohn T."/>
            <person name="Heuer A."/>
            <person name="Jogler M."/>
            <person name="Vollmers J."/>
            <person name="Boedeker C."/>
            <person name="Bunk B."/>
            <person name="Rast P."/>
            <person name="Borchert D."/>
            <person name="Glockner I."/>
            <person name="Freese H.M."/>
            <person name="Klenk H.P."/>
            <person name="Overmann J."/>
            <person name="Kaster A.K."/>
            <person name="Rohde M."/>
            <person name="Wiegand S."/>
            <person name="Jogler C."/>
        </authorList>
    </citation>
    <scope>NUCLEOTIDE SEQUENCE [LARGE SCALE GENOMIC DNA]</scope>
    <source>
        <strain evidence="4 5">NH11</strain>
    </source>
</reference>
<feature type="signal peptide" evidence="2">
    <location>
        <begin position="1"/>
        <end position="33"/>
    </location>
</feature>
<dbReference type="EMBL" id="CP017641">
    <property type="protein sequence ID" value="APZ95106.1"/>
    <property type="molecule type" value="Genomic_DNA"/>
</dbReference>
<dbReference type="PROSITE" id="PS51257">
    <property type="entry name" value="PROKAR_LIPOPROTEIN"/>
    <property type="match status" value="1"/>
</dbReference>
<feature type="domain" description="Polysaccharide export protein N-terminal" evidence="3">
    <location>
        <begin position="229"/>
        <end position="276"/>
    </location>
</feature>
<feature type="domain" description="Polysaccharide export protein N-terminal" evidence="3">
    <location>
        <begin position="109"/>
        <end position="216"/>
    </location>
</feature>
<dbReference type="KEGG" id="fmr:Fuma_04760"/>
<dbReference type="RefSeq" id="WP_145944341.1">
    <property type="nucleotide sequence ID" value="NZ_CP017641.1"/>
</dbReference>
<protein>
    <submittedName>
        <fullName evidence="4">Polysaccharide export protein</fullName>
    </submittedName>
</protein>
<dbReference type="InterPro" id="IPR049712">
    <property type="entry name" value="Poly_export"/>
</dbReference>
<gene>
    <name evidence="4" type="ORF">Fuma_04760</name>
</gene>
<dbReference type="AlphaFoldDB" id="A0A1P8WM29"/>
<proteinExistence type="predicted"/>
<name>A0A1P8WM29_9PLAN</name>
<keyword evidence="1 2" id="KW-0732">Signal</keyword>
<evidence type="ECO:0000313" key="5">
    <source>
        <dbReference type="Proteomes" id="UP000187735"/>
    </source>
</evidence>
<keyword evidence="5" id="KW-1185">Reference proteome</keyword>